<comment type="similarity">
    <text evidence="3 19">In the N-terminal section; belongs to the NnrE/AIBP family.</text>
</comment>
<keyword evidence="7 17" id="KW-0067">ATP-binding</keyword>
<dbReference type="PANTHER" id="PTHR12592">
    <property type="entry name" value="ATP-DEPENDENT (S)-NAD(P)H-HYDRATE DEHYDRATASE FAMILY MEMBER"/>
    <property type="match status" value="1"/>
</dbReference>
<evidence type="ECO:0000259" key="20">
    <source>
        <dbReference type="PROSITE" id="PS51383"/>
    </source>
</evidence>
<evidence type="ECO:0000256" key="2">
    <source>
        <dbReference type="ARBA" id="ARBA00000909"/>
    </source>
</evidence>
<dbReference type="Pfam" id="PF03853">
    <property type="entry name" value="YjeF_N"/>
    <property type="match status" value="1"/>
</dbReference>
<comment type="similarity">
    <text evidence="4 19">In the C-terminal section; belongs to the NnrD/CARKD family.</text>
</comment>
<comment type="cofactor">
    <cofactor evidence="17">
        <name>Mg(2+)</name>
        <dbReference type="ChEBI" id="CHEBI:18420"/>
    </cofactor>
</comment>
<feature type="domain" description="YjeF C-terminal" evidence="20">
    <location>
        <begin position="228"/>
        <end position="506"/>
    </location>
</feature>
<evidence type="ECO:0000256" key="1">
    <source>
        <dbReference type="ARBA" id="ARBA00000013"/>
    </source>
</evidence>
<evidence type="ECO:0000256" key="4">
    <source>
        <dbReference type="ARBA" id="ARBA00009524"/>
    </source>
</evidence>
<dbReference type="PROSITE" id="PS51383">
    <property type="entry name" value="YJEF_C_3"/>
    <property type="match status" value="1"/>
</dbReference>
<dbReference type="PROSITE" id="PS51385">
    <property type="entry name" value="YJEF_N"/>
    <property type="match status" value="1"/>
</dbReference>
<keyword evidence="13" id="KW-0511">Multifunctional enzyme</keyword>
<keyword evidence="11 18" id="KW-0413">Isomerase</keyword>
<feature type="binding site" evidence="18">
    <location>
        <position position="122"/>
    </location>
    <ligand>
        <name>K(+)</name>
        <dbReference type="ChEBI" id="CHEBI:29103"/>
    </ligand>
</feature>
<evidence type="ECO:0000256" key="3">
    <source>
        <dbReference type="ARBA" id="ARBA00006001"/>
    </source>
</evidence>
<feature type="binding site" evidence="18">
    <location>
        <position position="155"/>
    </location>
    <ligand>
        <name>(6S)-NADPHX</name>
        <dbReference type="ChEBI" id="CHEBI:64076"/>
    </ligand>
</feature>
<dbReference type="InterPro" id="IPR036652">
    <property type="entry name" value="YjeF_N_dom_sf"/>
</dbReference>
<comment type="cofactor">
    <cofactor evidence="18 19">
        <name>K(+)</name>
        <dbReference type="ChEBI" id="CHEBI:29103"/>
    </cofactor>
    <text evidence="18 19">Binds 1 potassium ion per subunit.</text>
</comment>
<dbReference type="EMBL" id="JBHSGK010000004">
    <property type="protein sequence ID" value="MFC4735991.1"/>
    <property type="molecule type" value="Genomic_DNA"/>
</dbReference>
<evidence type="ECO:0000256" key="14">
    <source>
        <dbReference type="ARBA" id="ARBA00025153"/>
    </source>
</evidence>
<evidence type="ECO:0000256" key="13">
    <source>
        <dbReference type="ARBA" id="ARBA00023268"/>
    </source>
</evidence>
<comment type="catalytic activity">
    <reaction evidence="2 18 19">
        <text>(6R)-NADPHX = (6S)-NADPHX</text>
        <dbReference type="Rhea" id="RHEA:32227"/>
        <dbReference type="ChEBI" id="CHEBI:64076"/>
        <dbReference type="ChEBI" id="CHEBI:64077"/>
        <dbReference type="EC" id="5.1.99.6"/>
    </reaction>
</comment>
<comment type="catalytic activity">
    <reaction evidence="16 17 19">
        <text>(6S)-NADPHX + ADP = AMP + phosphate + NADPH + H(+)</text>
        <dbReference type="Rhea" id="RHEA:32235"/>
        <dbReference type="ChEBI" id="CHEBI:15378"/>
        <dbReference type="ChEBI" id="CHEBI:43474"/>
        <dbReference type="ChEBI" id="CHEBI:57783"/>
        <dbReference type="ChEBI" id="CHEBI:64076"/>
        <dbReference type="ChEBI" id="CHEBI:456215"/>
        <dbReference type="ChEBI" id="CHEBI:456216"/>
        <dbReference type="EC" id="4.2.1.136"/>
    </reaction>
</comment>
<keyword evidence="8 17" id="KW-0521">NADP</keyword>
<evidence type="ECO:0000256" key="17">
    <source>
        <dbReference type="HAMAP-Rule" id="MF_01965"/>
    </source>
</evidence>
<dbReference type="NCBIfam" id="TIGR00196">
    <property type="entry name" value="yjeF_cterm"/>
    <property type="match status" value="1"/>
</dbReference>
<evidence type="ECO:0000256" key="10">
    <source>
        <dbReference type="ARBA" id="ARBA00023027"/>
    </source>
</evidence>
<sequence>MYAVTREEMRRIDQYAIDTIRIPGLVLMENAGRSAAGLLIKQDETPKRWLIIAGKGNNGGDGVVMARHLAEAGHEADVVYPEGEGGLTGDGQTQRTIADAYPIRFLDEEEPVNWPAYDGIIDAMLGTGASGDPREPYASWIEAANGSGLPITALDIPSGLDADTGSVGTPCIEAAQTAALAYTKRGLEQYPGKGCAGKVSVCSIGLPEDEAARHDVRTFIGTKAAIEALYGRNSLYPARDAEANKGSYGHALIAAGTRRMNGAGLLTAAACLRMGAGLTTWAMPDALLPIAAGKQPELMYAPLADDGTGDWTRVTAGDVISQAEGKAVLAIGPGLGRWDGDTAWLEQIWKEADCPLVVDADALNMLAEGRGEQFPKRNRPVILTPHPGEMARLTGQSIKSVQADRVEAAKRLARDRHATIVLKGAATVTATPDGTAVINTTGNPGMATGGTGDVLAGMTASLVAQGYEPEAAAVCAVWLHGEAGDRAAHDHSHPRSLTAGDIIQAL</sequence>
<evidence type="ECO:0000256" key="9">
    <source>
        <dbReference type="ARBA" id="ARBA00022958"/>
    </source>
</evidence>
<comment type="function">
    <text evidence="14 19">Bifunctional enzyme that catalyzes the epimerization of the S- and R-forms of NAD(P)HX and the dehydration of the S-form of NAD(P)HX at the expense of ADP, which is converted to AMP. This allows the repair of both epimers of NAD(P)HX, a damaged form of NAD(P)H that is a result of enzymatic or heat-dependent hydration.</text>
</comment>
<feature type="binding site" evidence="17">
    <location>
        <position position="386"/>
    </location>
    <ligand>
        <name>(6S)-NADPHX</name>
        <dbReference type="ChEBI" id="CHEBI:64076"/>
    </ligand>
</feature>
<feature type="binding site" evidence="17">
    <location>
        <position position="334"/>
    </location>
    <ligand>
        <name>(6S)-NADPHX</name>
        <dbReference type="ChEBI" id="CHEBI:64076"/>
    </ligand>
</feature>
<dbReference type="Gene3D" id="3.40.50.10260">
    <property type="entry name" value="YjeF N-terminal domain"/>
    <property type="match status" value="1"/>
</dbReference>
<dbReference type="InterPro" id="IPR000631">
    <property type="entry name" value="CARKD"/>
</dbReference>
<dbReference type="InterPro" id="IPR004443">
    <property type="entry name" value="YjeF_N_dom"/>
</dbReference>
<comment type="similarity">
    <text evidence="18">Belongs to the NnrE/AIBP family.</text>
</comment>
<evidence type="ECO:0000259" key="21">
    <source>
        <dbReference type="PROSITE" id="PS51385"/>
    </source>
</evidence>
<dbReference type="CDD" id="cd01171">
    <property type="entry name" value="YXKO-related"/>
    <property type="match status" value="1"/>
</dbReference>
<evidence type="ECO:0000256" key="6">
    <source>
        <dbReference type="ARBA" id="ARBA00022741"/>
    </source>
</evidence>
<name>A0ABV9NUT6_9BACI</name>
<feature type="binding site" evidence="17">
    <location>
        <position position="453"/>
    </location>
    <ligand>
        <name>(6S)-NADPHX</name>
        <dbReference type="ChEBI" id="CHEBI:64076"/>
    </ligand>
</feature>
<keyword evidence="5 18" id="KW-0479">Metal-binding</keyword>
<dbReference type="EC" id="5.1.99.6" evidence="19"/>
<evidence type="ECO:0000256" key="12">
    <source>
        <dbReference type="ARBA" id="ARBA00023239"/>
    </source>
</evidence>
<evidence type="ECO:0000313" key="22">
    <source>
        <dbReference type="EMBL" id="MFC4735991.1"/>
    </source>
</evidence>
<evidence type="ECO:0000256" key="18">
    <source>
        <dbReference type="HAMAP-Rule" id="MF_01966"/>
    </source>
</evidence>
<keyword evidence="9 18" id="KW-0630">Potassium</keyword>
<keyword evidence="6 17" id="KW-0547">Nucleotide-binding</keyword>
<dbReference type="SUPFAM" id="SSF64153">
    <property type="entry name" value="YjeF N-terminal domain-like"/>
    <property type="match status" value="1"/>
</dbReference>
<evidence type="ECO:0000313" key="23">
    <source>
        <dbReference type="Proteomes" id="UP001595896"/>
    </source>
</evidence>
<protein>
    <recommendedName>
        <fullName evidence="19">Bifunctional NAD(P)H-hydrate repair enzyme</fullName>
    </recommendedName>
    <alternativeName>
        <fullName evidence="19">Nicotinamide nucleotide repair protein</fullName>
    </alternativeName>
    <domain>
        <recommendedName>
            <fullName evidence="19">ADP-dependent (S)-NAD(P)H-hydrate dehydratase</fullName>
            <ecNumber evidence="19">4.2.1.136</ecNumber>
        </recommendedName>
        <alternativeName>
            <fullName evidence="19">ADP-dependent NAD(P)HX dehydratase</fullName>
        </alternativeName>
    </domain>
    <domain>
        <recommendedName>
            <fullName evidence="19">NAD(P)H-hydrate epimerase</fullName>
            <ecNumber evidence="19">5.1.99.6</ecNumber>
        </recommendedName>
    </domain>
</protein>
<dbReference type="RefSeq" id="WP_377908652.1">
    <property type="nucleotide sequence ID" value="NZ_JBHSGK010000004.1"/>
</dbReference>
<proteinExistence type="inferred from homology"/>
<dbReference type="InterPro" id="IPR030677">
    <property type="entry name" value="Nnr"/>
</dbReference>
<evidence type="ECO:0000256" key="15">
    <source>
        <dbReference type="ARBA" id="ARBA00048238"/>
    </source>
</evidence>
<accession>A0ABV9NUT6</accession>
<feature type="binding site" evidence="18">
    <location>
        <position position="58"/>
    </location>
    <ligand>
        <name>K(+)</name>
        <dbReference type="ChEBI" id="CHEBI:29103"/>
    </ligand>
</feature>
<comment type="catalytic activity">
    <reaction evidence="15 17 19">
        <text>(6S)-NADHX + ADP = AMP + phosphate + NADH + H(+)</text>
        <dbReference type="Rhea" id="RHEA:32223"/>
        <dbReference type="ChEBI" id="CHEBI:15378"/>
        <dbReference type="ChEBI" id="CHEBI:43474"/>
        <dbReference type="ChEBI" id="CHEBI:57945"/>
        <dbReference type="ChEBI" id="CHEBI:64074"/>
        <dbReference type="ChEBI" id="CHEBI:456215"/>
        <dbReference type="ChEBI" id="CHEBI:456216"/>
        <dbReference type="EC" id="4.2.1.136"/>
    </reaction>
</comment>
<dbReference type="Proteomes" id="UP001595896">
    <property type="component" value="Unassembled WGS sequence"/>
</dbReference>
<dbReference type="EC" id="4.2.1.136" evidence="19"/>
<feature type="binding site" evidence="17">
    <location>
        <position position="452"/>
    </location>
    <ligand>
        <name>AMP</name>
        <dbReference type="ChEBI" id="CHEBI:456215"/>
    </ligand>
</feature>
<comment type="caution">
    <text evidence="22">The sequence shown here is derived from an EMBL/GenBank/DDBJ whole genome shotgun (WGS) entry which is preliminary data.</text>
</comment>
<dbReference type="HAMAP" id="MF_01966">
    <property type="entry name" value="NADHX_epimerase"/>
    <property type="match status" value="1"/>
</dbReference>
<evidence type="ECO:0000256" key="8">
    <source>
        <dbReference type="ARBA" id="ARBA00022857"/>
    </source>
</evidence>
<evidence type="ECO:0000256" key="5">
    <source>
        <dbReference type="ARBA" id="ARBA00022723"/>
    </source>
</evidence>
<evidence type="ECO:0000256" key="16">
    <source>
        <dbReference type="ARBA" id="ARBA00049209"/>
    </source>
</evidence>
<dbReference type="PIRSF" id="PIRSF017184">
    <property type="entry name" value="Nnr"/>
    <property type="match status" value="1"/>
</dbReference>
<feature type="binding site" evidence="18">
    <location>
        <begin position="57"/>
        <end position="61"/>
    </location>
    <ligand>
        <name>(6S)-NADPHX</name>
        <dbReference type="ChEBI" id="CHEBI:64076"/>
    </ligand>
</feature>
<evidence type="ECO:0000256" key="11">
    <source>
        <dbReference type="ARBA" id="ARBA00023235"/>
    </source>
</evidence>
<gene>
    <name evidence="17" type="primary">nnrD</name>
    <name evidence="18" type="synonym">nnrE</name>
    <name evidence="22" type="ORF">ACFO4L_05265</name>
</gene>
<feature type="binding site" evidence="17">
    <location>
        <begin position="423"/>
        <end position="427"/>
    </location>
    <ligand>
        <name>AMP</name>
        <dbReference type="ChEBI" id="CHEBI:456215"/>
    </ligand>
</feature>
<comment type="subunit">
    <text evidence="17">Homotetramer.</text>
</comment>
<comment type="similarity">
    <text evidence="17">Belongs to the NnrD/CARKD family.</text>
</comment>
<feature type="binding site" evidence="18">
    <location>
        <position position="137"/>
    </location>
    <ligand>
        <name>(6S)-NADPHX</name>
        <dbReference type="ChEBI" id="CHEBI:64076"/>
    </ligand>
</feature>
<keyword evidence="23" id="KW-1185">Reference proteome</keyword>
<dbReference type="Pfam" id="PF01256">
    <property type="entry name" value="Carb_kinase"/>
    <property type="match status" value="1"/>
</dbReference>
<feature type="binding site" evidence="18">
    <location>
        <position position="158"/>
    </location>
    <ligand>
        <name>K(+)</name>
        <dbReference type="ChEBI" id="CHEBI:29103"/>
    </ligand>
</feature>
<dbReference type="SUPFAM" id="SSF53613">
    <property type="entry name" value="Ribokinase-like"/>
    <property type="match status" value="1"/>
</dbReference>
<evidence type="ECO:0000256" key="7">
    <source>
        <dbReference type="ARBA" id="ARBA00022840"/>
    </source>
</evidence>
<dbReference type="InterPro" id="IPR029056">
    <property type="entry name" value="Ribokinase-like"/>
</dbReference>
<feature type="domain" description="YjeF N-terminal" evidence="21">
    <location>
        <begin position="9"/>
        <end position="212"/>
    </location>
</feature>
<dbReference type="NCBIfam" id="TIGR00197">
    <property type="entry name" value="yjeF_nterm"/>
    <property type="match status" value="1"/>
</dbReference>
<feature type="binding site" evidence="17">
    <location>
        <position position="263"/>
    </location>
    <ligand>
        <name>(6S)-NADPHX</name>
        <dbReference type="ChEBI" id="CHEBI:64076"/>
    </ligand>
</feature>
<dbReference type="PANTHER" id="PTHR12592:SF0">
    <property type="entry name" value="ATP-DEPENDENT (S)-NAD(P)H-HYDRATE DEHYDRATASE"/>
    <property type="match status" value="1"/>
</dbReference>
<keyword evidence="10 17" id="KW-0520">NAD</keyword>
<comment type="function">
    <text evidence="17">Catalyzes the dehydration of the S-form of NAD(P)HX at the expense of ADP, which is converted to AMP. Together with NAD(P)HX epimerase, which catalyzes the epimerization of the S- and R-forms, the enzyme allows the repair of both epimers of NAD(P)HX, a damaged form of NAD(P)H that is a result of enzymatic or heat-dependent hydration.</text>
</comment>
<organism evidence="22 23">
    <name type="scientific">Bacillus daqingensis</name>
    <dbReference type="NCBI Taxonomy" id="872396"/>
    <lineage>
        <taxon>Bacteria</taxon>
        <taxon>Bacillati</taxon>
        <taxon>Bacillota</taxon>
        <taxon>Bacilli</taxon>
        <taxon>Bacillales</taxon>
        <taxon>Bacillaceae</taxon>
        <taxon>Bacillus</taxon>
    </lineage>
</organism>
<dbReference type="Gene3D" id="3.40.1190.20">
    <property type="match status" value="1"/>
</dbReference>
<feature type="binding site" evidence="18">
    <location>
        <begin position="126"/>
        <end position="132"/>
    </location>
    <ligand>
        <name>(6S)-NADPHX</name>
        <dbReference type="ChEBI" id="CHEBI:64076"/>
    </ligand>
</feature>
<comment type="function">
    <text evidence="18">Catalyzes the epimerization of the S- and R-forms of NAD(P)HX, a damaged form of NAD(P)H that is a result of enzymatic or heat-dependent hydration. This is a prerequisite for the S-specific NAD(P)H-hydrate dehydratase to allow the repair of both epimers of NAD(P)HX.</text>
</comment>
<reference evidence="23" key="1">
    <citation type="journal article" date="2019" name="Int. J. Syst. Evol. Microbiol.">
        <title>The Global Catalogue of Microorganisms (GCM) 10K type strain sequencing project: providing services to taxonomists for standard genome sequencing and annotation.</title>
        <authorList>
            <consortium name="The Broad Institute Genomics Platform"/>
            <consortium name="The Broad Institute Genome Sequencing Center for Infectious Disease"/>
            <person name="Wu L."/>
            <person name="Ma J."/>
        </authorList>
    </citation>
    <scope>NUCLEOTIDE SEQUENCE [LARGE SCALE GENOMIC DNA]</scope>
    <source>
        <strain evidence="23">JCM 12165</strain>
    </source>
</reference>
<evidence type="ECO:0000256" key="19">
    <source>
        <dbReference type="PIRNR" id="PIRNR017184"/>
    </source>
</evidence>
<dbReference type="HAMAP" id="MF_01965">
    <property type="entry name" value="NADHX_dehydratase"/>
    <property type="match status" value="1"/>
</dbReference>
<keyword evidence="12 17" id="KW-0456">Lyase</keyword>
<comment type="catalytic activity">
    <reaction evidence="1 18 19">
        <text>(6R)-NADHX = (6S)-NADHX</text>
        <dbReference type="Rhea" id="RHEA:32215"/>
        <dbReference type="ChEBI" id="CHEBI:64074"/>
        <dbReference type="ChEBI" id="CHEBI:64075"/>
        <dbReference type="EC" id="5.1.99.6"/>
    </reaction>
</comment>